<dbReference type="Pfam" id="PF00027">
    <property type="entry name" value="cNMP_binding"/>
    <property type="match status" value="1"/>
</dbReference>
<dbReference type="InterPro" id="IPR014710">
    <property type="entry name" value="RmlC-like_jellyroll"/>
</dbReference>
<dbReference type="InterPro" id="IPR036388">
    <property type="entry name" value="WH-like_DNA-bd_sf"/>
</dbReference>
<dbReference type="PANTHER" id="PTHR24567:SF26">
    <property type="entry name" value="REGULATORY PROTEIN YEIL"/>
    <property type="match status" value="1"/>
</dbReference>
<dbReference type="SUPFAM" id="SSF51206">
    <property type="entry name" value="cAMP-binding domain-like"/>
    <property type="match status" value="1"/>
</dbReference>
<reference evidence="8" key="1">
    <citation type="submission" date="2015-05" db="EMBL/GenBank/DDBJ databases">
        <authorList>
            <person name="Urmite Genomes"/>
        </authorList>
    </citation>
    <scope>NUCLEOTIDE SEQUENCE [LARGE SCALE GENOMIC DNA]</scope>
    <source>
        <strain evidence="8">LF1</strain>
    </source>
</reference>
<dbReference type="EMBL" id="CVRB01000003">
    <property type="protein sequence ID" value="CRK82798.1"/>
    <property type="molecule type" value="Genomic_DNA"/>
</dbReference>
<dbReference type="SUPFAM" id="SSF46785">
    <property type="entry name" value="Winged helix' DNA-binding domain"/>
    <property type="match status" value="1"/>
</dbReference>
<evidence type="ECO:0000313" key="7">
    <source>
        <dbReference type="EMBL" id="CRK82798.1"/>
    </source>
</evidence>
<dbReference type="GO" id="GO:0003677">
    <property type="term" value="F:DNA binding"/>
    <property type="evidence" value="ECO:0007669"/>
    <property type="project" value="UniProtKB-KW"/>
</dbReference>
<dbReference type="Proteomes" id="UP000199087">
    <property type="component" value="Unassembled WGS sequence"/>
</dbReference>
<name>A0A0U1NY42_9BACI</name>
<feature type="domain" description="Cyclic nucleotide-binding" evidence="5">
    <location>
        <begin position="19"/>
        <end position="86"/>
    </location>
</feature>
<protein>
    <submittedName>
        <fullName evidence="7">Crp family transcriptional regulator</fullName>
    </submittedName>
</protein>
<dbReference type="InterPro" id="IPR018490">
    <property type="entry name" value="cNMP-bd_dom_sf"/>
</dbReference>
<dbReference type="PROSITE" id="PS51063">
    <property type="entry name" value="HTH_CRP_2"/>
    <property type="match status" value="1"/>
</dbReference>
<keyword evidence="3" id="KW-0010">Activator</keyword>
<dbReference type="Gene3D" id="1.10.10.10">
    <property type="entry name" value="Winged helix-like DNA-binding domain superfamily/Winged helix DNA-binding domain"/>
    <property type="match status" value="1"/>
</dbReference>
<gene>
    <name evidence="7" type="ORF">BN000_02748</name>
</gene>
<evidence type="ECO:0000256" key="1">
    <source>
        <dbReference type="ARBA" id="ARBA00023015"/>
    </source>
</evidence>
<dbReference type="STRING" id="1499688.BN000_02748"/>
<evidence type="ECO:0000313" key="8">
    <source>
        <dbReference type="Proteomes" id="UP000199087"/>
    </source>
</evidence>
<accession>A0A0U1NY42</accession>
<evidence type="ECO:0000256" key="3">
    <source>
        <dbReference type="ARBA" id="ARBA00023159"/>
    </source>
</evidence>
<dbReference type="SMART" id="SM00100">
    <property type="entry name" value="cNMP"/>
    <property type="match status" value="1"/>
</dbReference>
<dbReference type="OrthoDB" id="581021at2"/>
<keyword evidence="2" id="KW-0238">DNA-binding</keyword>
<keyword evidence="4" id="KW-0804">Transcription</keyword>
<dbReference type="GO" id="GO:0003700">
    <property type="term" value="F:DNA-binding transcription factor activity"/>
    <property type="evidence" value="ECO:0007669"/>
    <property type="project" value="TreeGrafter"/>
</dbReference>
<dbReference type="InterPro" id="IPR000595">
    <property type="entry name" value="cNMP-bd_dom"/>
</dbReference>
<keyword evidence="1" id="KW-0805">Transcription regulation</keyword>
<dbReference type="Gene3D" id="2.60.120.10">
    <property type="entry name" value="Jelly Rolls"/>
    <property type="match status" value="1"/>
</dbReference>
<dbReference type="Pfam" id="PF13545">
    <property type="entry name" value="HTH_Crp_2"/>
    <property type="match status" value="1"/>
</dbReference>
<dbReference type="InterPro" id="IPR050397">
    <property type="entry name" value="Env_Response_Regulators"/>
</dbReference>
<dbReference type="CDD" id="cd00038">
    <property type="entry name" value="CAP_ED"/>
    <property type="match status" value="1"/>
</dbReference>
<evidence type="ECO:0000259" key="5">
    <source>
        <dbReference type="PROSITE" id="PS50042"/>
    </source>
</evidence>
<sequence>MNEIFNKDLLKFYLQEHKLDNLFNQEILQEMQMLQLNKGEILCRQGDKLEQMYFLVKGKLKISKTLPNGKSLLLRFSNPLAIIGDIEFTTQYEIMINVESVYESLLIRVNFNTLYKNFYNNPEFLQFILKKVSHNLYLFSNFTSFLLYPVENRLASYLISITNEENHYIFSEEMKTPKLTELADLLGTSYRHLNRVIKKLSLESIIERKKGVFYIKDIQKLKELAIGNIYE</sequence>
<evidence type="ECO:0000256" key="4">
    <source>
        <dbReference type="ARBA" id="ARBA00023163"/>
    </source>
</evidence>
<dbReference type="InterPro" id="IPR012318">
    <property type="entry name" value="HTH_CRP"/>
</dbReference>
<keyword evidence="8" id="KW-1185">Reference proteome</keyword>
<dbReference type="RefSeq" id="WP_090635118.1">
    <property type="nucleotide sequence ID" value="NZ_CVRB01000003.1"/>
</dbReference>
<dbReference type="PANTHER" id="PTHR24567">
    <property type="entry name" value="CRP FAMILY TRANSCRIPTIONAL REGULATORY PROTEIN"/>
    <property type="match status" value="1"/>
</dbReference>
<dbReference type="GO" id="GO:0005829">
    <property type="term" value="C:cytosol"/>
    <property type="evidence" value="ECO:0007669"/>
    <property type="project" value="TreeGrafter"/>
</dbReference>
<dbReference type="AlphaFoldDB" id="A0A0U1NY42"/>
<feature type="domain" description="HTH crp-type" evidence="6">
    <location>
        <begin position="148"/>
        <end position="219"/>
    </location>
</feature>
<dbReference type="InterPro" id="IPR036390">
    <property type="entry name" value="WH_DNA-bd_sf"/>
</dbReference>
<evidence type="ECO:0000259" key="6">
    <source>
        <dbReference type="PROSITE" id="PS51063"/>
    </source>
</evidence>
<dbReference type="PROSITE" id="PS50042">
    <property type="entry name" value="CNMP_BINDING_3"/>
    <property type="match status" value="1"/>
</dbReference>
<organism evidence="7 8">
    <name type="scientific">Neobacillus massiliamazoniensis</name>
    <dbReference type="NCBI Taxonomy" id="1499688"/>
    <lineage>
        <taxon>Bacteria</taxon>
        <taxon>Bacillati</taxon>
        <taxon>Bacillota</taxon>
        <taxon>Bacilli</taxon>
        <taxon>Bacillales</taxon>
        <taxon>Bacillaceae</taxon>
        <taxon>Neobacillus</taxon>
    </lineage>
</organism>
<proteinExistence type="predicted"/>
<evidence type="ECO:0000256" key="2">
    <source>
        <dbReference type="ARBA" id="ARBA00023125"/>
    </source>
</evidence>